<dbReference type="RefSeq" id="WP_206584487.1">
    <property type="nucleotide sequence ID" value="NZ_JAFKCU010000001.1"/>
</dbReference>
<evidence type="ECO:0000259" key="1">
    <source>
        <dbReference type="Pfam" id="PF18990"/>
    </source>
</evidence>
<protein>
    <recommendedName>
        <fullName evidence="1">DUF5723 domain-containing protein</fullName>
    </recommendedName>
</protein>
<dbReference type="InterPro" id="IPR043781">
    <property type="entry name" value="DUF5723"/>
</dbReference>
<feature type="domain" description="DUF5723" evidence="1">
    <location>
        <begin position="45"/>
        <end position="412"/>
    </location>
</feature>
<dbReference type="Proteomes" id="UP000664480">
    <property type="component" value="Unassembled WGS sequence"/>
</dbReference>
<name>A0ABS3C9S1_9BACT</name>
<keyword evidence="3" id="KW-1185">Reference proteome</keyword>
<reference evidence="2 3" key="1">
    <citation type="submission" date="2021-03" db="EMBL/GenBank/DDBJ databases">
        <title>novel species isolated from a fishpond in China.</title>
        <authorList>
            <person name="Lu H."/>
            <person name="Cai Z."/>
        </authorList>
    </citation>
    <scope>NUCLEOTIDE SEQUENCE [LARGE SCALE GENOMIC DNA]</scope>
    <source>
        <strain evidence="2 3">YJ13C</strain>
    </source>
</reference>
<evidence type="ECO:0000313" key="2">
    <source>
        <dbReference type="EMBL" id="MBN7813798.1"/>
    </source>
</evidence>
<evidence type="ECO:0000313" key="3">
    <source>
        <dbReference type="Proteomes" id="UP000664480"/>
    </source>
</evidence>
<accession>A0ABS3C9S1</accession>
<dbReference type="Pfam" id="PF18990">
    <property type="entry name" value="DUF5723"/>
    <property type="match status" value="1"/>
</dbReference>
<proteinExistence type="predicted"/>
<dbReference type="EMBL" id="JAFKCU010000001">
    <property type="protein sequence ID" value="MBN7813798.1"/>
    <property type="molecule type" value="Genomic_DNA"/>
</dbReference>
<comment type="caution">
    <text evidence="2">The sequence shown here is derived from an EMBL/GenBank/DDBJ whole genome shotgun (WGS) entry which is preliminary data.</text>
</comment>
<organism evidence="2 3">
    <name type="scientific">Algoriphagus pacificus</name>
    <dbReference type="NCBI Taxonomy" id="2811234"/>
    <lineage>
        <taxon>Bacteria</taxon>
        <taxon>Pseudomonadati</taxon>
        <taxon>Bacteroidota</taxon>
        <taxon>Cytophagia</taxon>
        <taxon>Cytophagales</taxon>
        <taxon>Cyclobacteriaceae</taxon>
        <taxon>Algoriphagus</taxon>
    </lineage>
</organism>
<sequence length="443" mass="48234">MMKNSIFYFLLIITLLGTGTSVYSQSFIGGQIDNYSGVHSVLMNPANVAGSKMKLDVNLFSTSAFLGSDYLNIDLSDIQSFRDGFDFDSDVSTTPNNQNNFFGNIDILGPSFQLNIGDYNSIAISTRVRTFFNLHNLGGELYEVASSGDVSDNFSISMENVSGIIHAWGEIGGTYGRILIDEEKQRLKAGVTLKYLFGAGGVYGSSGQLSAQFDSQVNSLTTGGNLNYGYTSGFDSEDISYSDIQSGFGADFGVVYEIFDVSDGPYQSSYKLKLGASVTDIGSINYAGTYKARYDMNATIDATEFENKDLDEVLNDNYSGTESTEDLKLGLPTAIQLFADYHIRNKFYVSAQGAISMKKGNEIPVSNIINAFTVTPRFEAKWISVYSPVSLRQYDSSIAWGVGLRAGPVMVGSGSILTNLISNKSRSTDLYVGLKVPLYKRNS</sequence>
<gene>
    <name evidence="2" type="ORF">J0A69_00080</name>
</gene>